<feature type="region of interest" description="Disordered" evidence="2">
    <location>
        <begin position="1"/>
        <end position="25"/>
    </location>
</feature>
<dbReference type="InterPro" id="IPR012340">
    <property type="entry name" value="NA-bd_OB-fold"/>
</dbReference>
<dbReference type="GO" id="GO:0006260">
    <property type="term" value="P:DNA replication"/>
    <property type="evidence" value="ECO:0007669"/>
    <property type="project" value="InterPro"/>
</dbReference>
<reference evidence="3" key="1">
    <citation type="submission" date="2019-08" db="EMBL/GenBank/DDBJ databases">
        <authorList>
            <person name="Kucharzyk K."/>
            <person name="Murdoch R.W."/>
            <person name="Higgins S."/>
            <person name="Loffler F."/>
        </authorList>
    </citation>
    <scope>NUCLEOTIDE SEQUENCE</scope>
</reference>
<dbReference type="PROSITE" id="PS50935">
    <property type="entry name" value="SSB"/>
    <property type="match status" value="1"/>
</dbReference>
<name>A0A644XE55_9ZZZZ</name>
<dbReference type="AlphaFoldDB" id="A0A644XE55"/>
<dbReference type="CDD" id="cd04496">
    <property type="entry name" value="SSB_OBF"/>
    <property type="match status" value="1"/>
</dbReference>
<proteinExistence type="inferred from homology"/>
<feature type="compositionally biased region" description="Basic and acidic residues" evidence="2">
    <location>
        <begin position="11"/>
        <end position="22"/>
    </location>
</feature>
<evidence type="ECO:0000313" key="3">
    <source>
        <dbReference type="EMBL" id="MPM14177.1"/>
    </source>
</evidence>
<keyword evidence="1 3" id="KW-0238">DNA-binding</keyword>
<organism evidence="3">
    <name type="scientific">bioreactor metagenome</name>
    <dbReference type="NCBI Taxonomy" id="1076179"/>
    <lineage>
        <taxon>unclassified sequences</taxon>
        <taxon>metagenomes</taxon>
        <taxon>ecological metagenomes</taxon>
    </lineage>
</organism>
<feature type="compositionally biased region" description="Low complexity" evidence="2">
    <location>
        <begin position="103"/>
        <end position="121"/>
    </location>
</feature>
<dbReference type="GO" id="GO:0003697">
    <property type="term" value="F:single-stranded DNA binding"/>
    <property type="evidence" value="ECO:0007669"/>
    <property type="project" value="InterPro"/>
</dbReference>
<dbReference type="EMBL" id="VSSQ01002237">
    <property type="protein sequence ID" value="MPM14177.1"/>
    <property type="molecule type" value="Genomic_DNA"/>
</dbReference>
<protein>
    <submittedName>
        <fullName evidence="3">Single-stranded DNA-binding protein</fullName>
    </submittedName>
</protein>
<feature type="compositionally biased region" description="Acidic residues" evidence="2">
    <location>
        <begin position="136"/>
        <end position="148"/>
    </location>
</feature>
<dbReference type="HAMAP" id="MF_00984">
    <property type="entry name" value="SSB"/>
    <property type="match status" value="1"/>
</dbReference>
<dbReference type="PANTHER" id="PTHR10302">
    <property type="entry name" value="SINGLE-STRANDED DNA-BINDING PROTEIN"/>
    <property type="match status" value="1"/>
</dbReference>
<evidence type="ECO:0000256" key="1">
    <source>
        <dbReference type="ARBA" id="ARBA00023125"/>
    </source>
</evidence>
<dbReference type="Pfam" id="PF00436">
    <property type="entry name" value="SSB"/>
    <property type="match status" value="1"/>
</dbReference>
<dbReference type="Gene3D" id="2.40.50.140">
    <property type="entry name" value="Nucleic acid-binding proteins"/>
    <property type="match status" value="1"/>
</dbReference>
<dbReference type="NCBIfam" id="TIGR00621">
    <property type="entry name" value="ssb"/>
    <property type="match status" value="1"/>
</dbReference>
<feature type="region of interest" description="Disordered" evidence="2">
    <location>
        <begin position="101"/>
        <end position="148"/>
    </location>
</feature>
<gene>
    <name evidence="3" type="primary">ssb_23</name>
    <name evidence="3" type="ORF">SDC9_60537</name>
</gene>
<dbReference type="PANTHER" id="PTHR10302:SF27">
    <property type="entry name" value="SINGLE-STRANDED DNA-BINDING PROTEIN"/>
    <property type="match status" value="1"/>
</dbReference>
<sequence length="148" mass="16327">MLNSWNGAGRLTRDPELHKTQSDKSVTSFSLAVDRDFKPKDGERETDFIDIVAWNATADFVAKYFQKGSMAIVSGRLQPRSWKDDDGNTHRTVEVIADNVYFGGSKNDNNSSSGNAPANNSKTSKSTPAAKPTYTPEEDSEDEDCLPF</sequence>
<dbReference type="PIRSF" id="PIRSF002070">
    <property type="entry name" value="SSB"/>
    <property type="match status" value="1"/>
</dbReference>
<dbReference type="InterPro" id="IPR000424">
    <property type="entry name" value="Primosome_PriB/ssb"/>
</dbReference>
<dbReference type="SUPFAM" id="SSF50249">
    <property type="entry name" value="Nucleic acid-binding proteins"/>
    <property type="match status" value="1"/>
</dbReference>
<dbReference type="InterPro" id="IPR011344">
    <property type="entry name" value="ssDNA-bd"/>
</dbReference>
<comment type="caution">
    <text evidence="3">The sequence shown here is derived from an EMBL/GenBank/DDBJ whole genome shotgun (WGS) entry which is preliminary data.</text>
</comment>
<accession>A0A644XE55</accession>
<dbReference type="GO" id="GO:0009295">
    <property type="term" value="C:nucleoid"/>
    <property type="evidence" value="ECO:0007669"/>
    <property type="project" value="TreeGrafter"/>
</dbReference>
<evidence type="ECO:0000256" key="2">
    <source>
        <dbReference type="SAM" id="MobiDB-lite"/>
    </source>
</evidence>